<proteinExistence type="inferred from homology"/>
<dbReference type="GO" id="GO:1990904">
    <property type="term" value="C:ribonucleoprotein complex"/>
    <property type="evidence" value="ECO:0007669"/>
    <property type="project" value="UniProtKB-KW"/>
</dbReference>
<evidence type="ECO:0000256" key="5">
    <source>
        <dbReference type="ARBA" id="ARBA00023274"/>
    </source>
</evidence>
<dbReference type="PROSITE" id="PS00937">
    <property type="entry name" value="RIBOSOMAL_L20"/>
    <property type="match status" value="1"/>
</dbReference>
<keyword evidence="5 7" id="KW-0687">Ribonucleoprotein</keyword>
<dbReference type="Pfam" id="PF00453">
    <property type="entry name" value="Ribosomal_L20"/>
    <property type="match status" value="1"/>
</dbReference>
<gene>
    <name evidence="7" type="primary">rplT</name>
    <name evidence="9" type="ORF">SAMN02745166_04516</name>
</gene>
<evidence type="ECO:0000256" key="8">
    <source>
        <dbReference type="RuleBase" id="RU000560"/>
    </source>
</evidence>
<keyword evidence="2 7" id="KW-0699">rRNA-binding</keyword>
<dbReference type="EMBL" id="FUYE01000021">
    <property type="protein sequence ID" value="SKB06705.1"/>
    <property type="molecule type" value="Genomic_DNA"/>
</dbReference>
<evidence type="ECO:0000256" key="6">
    <source>
        <dbReference type="ARBA" id="ARBA00035172"/>
    </source>
</evidence>
<dbReference type="RefSeq" id="WP_078815647.1">
    <property type="nucleotide sequence ID" value="NZ_FUYE01000021.1"/>
</dbReference>
<dbReference type="GO" id="GO:0003735">
    <property type="term" value="F:structural constituent of ribosome"/>
    <property type="evidence" value="ECO:0007669"/>
    <property type="project" value="InterPro"/>
</dbReference>
<evidence type="ECO:0000256" key="3">
    <source>
        <dbReference type="ARBA" id="ARBA00022884"/>
    </source>
</evidence>
<dbReference type="InterPro" id="IPR035566">
    <property type="entry name" value="Ribosomal_protein_bL20_C"/>
</dbReference>
<evidence type="ECO:0000313" key="9">
    <source>
        <dbReference type="EMBL" id="SKB06705.1"/>
    </source>
</evidence>
<dbReference type="InterPro" id="IPR049946">
    <property type="entry name" value="RIBOSOMAL_L20_CS"/>
</dbReference>
<dbReference type="Gene3D" id="1.10.1900.20">
    <property type="entry name" value="Ribosomal protein L20"/>
    <property type="match status" value="1"/>
</dbReference>
<dbReference type="GO" id="GO:0000027">
    <property type="term" value="P:ribosomal large subunit assembly"/>
    <property type="evidence" value="ECO:0007669"/>
    <property type="project" value="UniProtKB-UniRule"/>
</dbReference>
<evidence type="ECO:0000256" key="7">
    <source>
        <dbReference type="HAMAP-Rule" id="MF_00382"/>
    </source>
</evidence>
<dbReference type="PRINTS" id="PR00062">
    <property type="entry name" value="RIBOSOMALL20"/>
</dbReference>
<dbReference type="CDD" id="cd07026">
    <property type="entry name" value="Ribosomal_L20"/>
    <property type="match status" value="1"/>
</dbReference>
<evidence type="ECO:0000256" key="1">
    <source>
        <dbReference type="ARBA" id="ARBA00007698"/>
    </source>
</evidence>
<reference evidence="10" key="1">
    <citation type="submission" date="2017-02" db="EMBL/GenBank/DDBJ databases">
        <authorList>
            <person name="Varghese N."/>
            <person name="Submissions S."/>
        </authorList>
    </citation>
    <scope>NUCLEOTIDE SEQUENCE [LARGE SCALE GENOMIC DNA]</scope>
    <source>
        <strain evidence="10">ATCC 700200</strain>
    </source>
</reference>
<dbReference type="AlphaFoldDB" id="A0A1T4YZM1"/>
<evidence type="ECO:0000256" key="4">
    <source>
        <dbReference type="ARBA" id="ARBA00022980"/>
    </source>
</evidence>
<keyword evidence="4 7" id="KW-0689">Ribosomal protein</keyword>
<organism evidence="9 10">
    <name type="scientific">Prosthecobacter debontii</name>
    <dbReference type="NCBI Taxonomy" id="48467"/>
    <lineage>
        <taxon>Bacteria</taxon>
        <taxon>Pseudomonadati</taxon>
        <taxon>Verrucomicrobiota</taxon>
        <taxon>Verrucomicrobiia</taxon>
        <taxon>Verrucomicrobiales</taxon>
        <taxon>Verrucomicrobiaceae</taxon>
        <taxon>Prosthecobacter</taxon>
    </lineage>
</organism>
<dbReference type="SUPFAM" id="SSF74731">
    <property type="entry name" value="Ribosomal protein L20"/>
    <property type="match status" value="1"/>
</dbReference>
<dbReference type="Proteomes" id="UP000190774">
    <property type="component" value="Unassembled WGS sequence"/>
</dbReference>
<dbReference type="OrthoDB" id="9808966at2"/>
<keyword evidence="10" id="KW-1185">Reference proteome</keyword>
<name>A0A1T4YZM1_9BACT</name>
<dbReference type="FunFam" id="1.10.1900.20:FF:000001">
    <property type="entry name" value="50S ribosomal protein L20"/>
    <property type="match status" value="1"/>
</dbReference>
<dbReference type="HAMAP" id="MF_00382">
    <property type="entry name" value="Ribosomal_bL20"/>
    <property type="match status" value="1"/>
</dbReference>
<dbReference type="Gene3D" id="6.10.160.10">
    <property type="match status" value="1"/>
</dbReference>
<comment type="function">
    <text evidence="7 8">Binds directly to 23S ribosomal RNA and is necessary for the in vitro assembly process of the 50S ribosomal subunit. It is not involved in the protein synthesizing functions of that subunit.</text>
</comment>
<dbReference type="GO" id="GO:0006412">
    <property type="term" value="P:translation"/>
    <property type="evidence" value="ECO:0007669"/>
    <property type="project" value="InterPro"/>
</dbReference>
<protein>
    <recommendedName>
        <fullName evidence="6 7">Large ribosomal subunit protein bL20</fullName>
    </recommendedName>
</protein>
<dbReference type="GO" id="GO:0005840">
    <property type="term" value="C:ribosome"/>
    <property type="evidence" value="ECO:0007669"/>
    <property type="project" value="UniProtKB-KW"/>
</dbReference>
<comment type="similarity">
    <text evidence="1 7 8">Belongs to the bacterial ribosomal protein bL20 family.</text>
</comment>
<evidence type="ECO:0000313" key="10">
    <source>
        <dbReference type="Proteomes" id="UP000190774"/>
    </source>
</evidence>
<dbReference type="InterPro" id="IPR005813">
    <property type="entry name" value="Ribosomal_bL20"/>
</dbReference>
<dbReference type="GO" id="GO:0019843">
    <property type="term" value="F:rRNA binding"/>
    <property type="evidence" value="ECO:0007669"/>
    <property type="project" value="UniProtKB-UniRule"/>
</dbReference>
<dbReference type="STRING" id="48467.SAMN02745166_04516"/>
<keyword evidence="3 7" id="KW-0694">RNA-binding</keyword>
<dbReference type="PANTHER" id="PTHR10986">
    <property type="entry name" value="39S RIBOSOMAL PROTEIN L20"/>
    <property type="match status" value="1"/>
</dbReference>
<accession>A0A1T4YZM1</accession>
<dbReference type="NCBIfam" id="TIGR01032">
    <property type="entry name" value="rplT_bact"/>
    <property type="match status" value="1"/>
</dbReference>
<sequence>MPRATNAPASRKRRKRTLAKAKGFRGFRSTHFRYAKDAVRKAMTYSYRDRKVRKRAFRNLWVQRINVAARPLGITYSRLIEGLKYAGITIDRKVLSDLAIKDEAAFAAIANQAKAAFEKKTAELAKN</sequence>
<evidence type="ECO:0000256" key="2">
    <source>
        <dbReference type="ARBA" id="ARBA00022730"/>
    </source>
</evidence>